<proteinExistence type="predicted"/>
<organism evidence="4 5">
    <name type="scientific">Platanthera guangdongensis</name>
    <dbReference type="NCBI Taxonomy" id="2320717"/>
    <lineage>
        <taxon>Eukaryota</taxon>
        <taxon>Viridiplantae</taxon>
        <taxon>Streptophyta</taxon>
        <taxon>Embryophyta</taxon>
        <taxon>Tracheophyta</taxon>
        <taxon>Spermatophyta</taxon>
        <taxon>Magnoliopsida</taxon>
        <taxon>Liliopsida</taxon>
        <taxon>Asparagales</taxon>
        <taxon>Orchidaceae</taxon>
        <taxon>Orchidoideae</taxon>
        <taxon>Orchideae</taxon>
        <taxon>Orchidinae</taxon>
        <taxon>Platanthera</taxon>
    </lineage>
</organism>
<dbReference type="SUPFAM" id="SSF158639">
    <property type="entry name" value="ENT-like"/>
    <property type="match status" value="1"/>
</dbReference>
<keyword evidence="2" id="KW-0539">Nucleus</keyword>
<dbReference type="InterPro" id="IPR036142">
    <property type="entry name" value="ENT_dom-like_sf"/>
</dbReference>
<name>A0ABR2LPH2_9ASPA</name>
<comment type="subcellular location">
    <subcellularLocation>
        <location evidence="1">Nucleus</location>
    </subcellularLocation>
</comment>
<reference evidence="4 5" key="1">
    <citation type="journal article" date="2022" name="Nat. Plants">
        <title>Genomes of leafy and leafless Platanthera orchids illuminate the evolution of mycoheterotrophy.</title>
        <authorList>
            <person name="Li M.H."/>
            <person name="Liu K.W."/>
            <person name="Li Z."/>
            <person name="Lu H.C."/>
            <person name="Ye Q.L."/>
            <person name="Zhang D."/>
            <person name="Wang J.Y."/>
            <person name="Li Y.F."/>
            <person name="Zhong Z.M."/>
            <person name="Liu X."/>
            <person name="Yu X."/>
            <person name="Liu D.K."/>
            <person name="Tu X.D."/>
            <person name="Liu B."/>
            <person name="Hao Y."/>
            <person name="Liao X.Y."/>
            <person name="Jiang Y.T."/>
            <person name="Sun W.H."/>
            <person name="Chen J."/>
            <person name="Chen Y.Q."/>
            <person name="Ai Y."/>
            <person name="Zhai J.W."/>
            <person name="Wu S.S."/>
            <person name="Zhou Z."/>
            <person name="Hsiao Y.Y."/>
            <person name="Wu W.L."/>
            <person name="Chen Y.Y."/>
            <person name="Lin Y.F."/>
            <person name="Hsu J.L."/>
            <person name="Li C.Y."/>
            <person name="Wang Z.W."/>
            <person name="Zhao X."/>
            <person name="Zhong W.Y."/>
            <person name="Ma X.K."/>
            <person name="Ma L."/>
            <person name="Huang J."/>
            <person name="Chen G.Z."/>
            <person name="Huang M.Z."/>
            <person name="Huang L."/>
            <person name="Peng D.H."/>
            <person name="Luo Y.B."/>
            <person name="Zou S.Q."/>
            <person name="Chen S.P."/>
            <person name="Lan S."/>
            <person name="Tsai W.C."/>
            <person name="Van de Peer Y."/>
            <person name="Liu Z.J."/>
        </authorList>
    </citation>
    <scope>NUCLEOTIDE SEQUENCE [LARGE SCALE GENOMIC DNA]</scope>
    <source>
        <strain evidence="4">Lor288</strain>
    </source>
</reference>
<protein>
    <recommendedName>
        <fullName evidence="3">ENT domain-containing protein</fullName>
    </recommendedName>
</protein>
<dbReference type="Gene3D" id="1.10.1240.40">
    <property type="entry name" value="ENT domain"/>
    <property type="match status" value="1"/>
</dbReference>
<evidence type="ECO:0000313" key="5">
    <source>
        <dbReference type="Proteomes" id="UP001412067"/>
    </source>
</evidence>
<evidence type="ECO:0000313" key="4">
    <source>
        <dbReference type="EMBL" id="KAK8945909.1"/>
    </source>
</evidence>
<comment type="caution">
    <text evidence="4">The sequence shown here is derived from an EMBL/GenBank/DDBJ whole genome shotgun (WGS) entry which is preliminary data.</text>
</comment>
<dbReference type="PROSITE" id="PS51138">
    <property type="entry name" value="ENT"/>
    <property type="match status" value="1"/>
</dbReference>
<dbReference type="Proteomes" id="UP001412067">
    <property type="component" value="Unassembled WGS sequence"/>
</dbReference>
<dbReference type="InterPro" id="IPR005491">
    <property type="entry name" value="ENT_dom"/>
</dbReference>
<evidence type="ECO:0000256" key="1">
    <source>
        <dbReference type="ARBA" id="ARBA00004123"/>
    </source>
</evidence>
<dbReference type="EMBL" id="JBBWWR010000017">
    <property type="protein sequence ID" value="KAK8945909.1"/>
    <property type="molecule type" value="Genomic_DNA"/>
</dbReference>
<evidence type="ECO:0000256" key="2">
    <source>
        <dbReference type="ARBA" id="ARBA00023242"/>
    </source>
</evidence>
<feature type="domain" description="ENT" evidence="3">
    <location>
        <begin position="144"/>
        <end position="211"/>
    </location>
</feature>
<accession>A0ABR2LPH2</accession>
<sequence length="211" mass="23953">MIGIRGCPFLKPQTRNIKSLMRINSDLQNLHMPHLDHLLLLWSHILGSLLAPHSFYIRSIFLMGKGGEVPRSGLLSFGEAQARIPLANAEPGLTSPYSLMQSSRLACLLDHVELAARGCFGHRATLFVGALGSWDRHNGFKLVYRLRKHLIDVTEIFSQLNGEKTRRLAKLIYLEKEELITELRKVLKVSDTEHRELLSLVNADDIIRRKN</sequence>
<dbReference type="Pfam" id="PF03735">
    <property type="entry name" value="ENT"/>
    <property type="match status" value="1"/>
</dbReference>
<evidence type="ECO:0000259" key="3">
    <source>
        <dbReference type="PROSITE" id="PS51138"/>
    </source>
</evidence>
<gene>
    <name evidence="4" type="ORF">KSP40_PGU003751</name>
</gene>
<keyword evidence="5" id="KW-1185">Reference proteome</keyword>